<keyword evidence="3" id="KW-1185">Reference proteome</keyword>
<dbReference type="Proteomes" id="UP000553034">
    <property type="component" value="Unassembled WGS sequence"/>
</dbReference>
<evidence type="ECO:0000256" key="1">
    <source>
        <dbReference type="SAM" id="SignalP"/>
    </source>
</evidence>
<reference evidence="2 3" key="1">
    <citation type="submission" date="2020-08" db="EMBL/GenBank/DDBJ databases">
        <title>Genomic Encyclopedia of Type Strains, Phase IV (KMG-IV): sequencing the most valuable type-strain genomes for metagenomic binning, comparative biology and taxonomic classification.</title>
        <authorList>
            <person name="Goeker M."/>
        </authorList>
    </citation>
    <scope>NUCLEOTIDE SEQUENCE [LARGE SCALE GENOMIC DNA]</scope>
    <source>
        <strain evidence="2 3">DSM 29568</strain>
    </source>
</reference>
<evidence type="ECO:0000313" key="3">
    <source>
        <dbReference type="Proteomes" id="UP000553034"/>
    </source>
</evidence>
<dbReference type="AlphaFoldDB" id="A0A840ER76"/>
<evidence type="ECO:0008006" key="4">
    <source>
        <dbReference type="Google" id="ProtNLM"/>
    </source>
</evidence>
<dbReference type="EMBL" id="JACIFO010000007">
    <property type="protein sequence ID" value="MBB4119541.1"/>
    <property type="molecule type" value="Genomic_DNA"/>
</dbReference>
<comment type="caution">
    <text evidence="2">The sequence shown here is derived from an EMBL/GenBank/DDBJ whole genome shotgun (WGS) entry which is preliminary data.</text>
</comment>
<feature type="signal peptide" evidence="1">
    <location>
        <begin position="1"/>
        <end position="20"/>
    </location>
</feature>
<gene>
    <name evidence="2" type="ORF">GGR32_001843</name>
</gene>
<sequence>MKQLKLIIIGLSLLGYVASAQNNTNEIITWKLELLTTYDFLNTSYGTNNGFIAKGKYSLYHSKHFSFYTGIMHQNSYINERKNKFTKHTRGYTTDVGLYALTEIVYYPFRQRKFFMSIEPFVGATHLKSKGSLKIPRYEVSETYKNTYVYFNYGMSNSLGCRFGKFSVQLSLWSSFKGFLDKGRFRPGDFDSRIFAALGVGYSF</sequence>
<protein>
    <recommendedName>
        <fullName evidence="4">Outer membrane protein beta-barrel domain-containing protein</fullName>
    </recommendedName>
</protein>
<feature type="chain" id="PRO_5032484865" description="Outer membrane protein beta-barrel domain-containing protein" evidence="1">
    <location>
        <begin position="21"/>
        <end position="204"/>
    </location>
</feature>
<proteinExistence type="predicted"/>
<keyword evidence="1" id="KW-0732">Signal</keyword>
<dbReference type="RefSeq" id="WP_183477888.1">
    <property type="nucleotide sequence ID" value="NZ_JACIFO010000007.1"/>
</dbReference>
<name>A0A840ER76_9FLAO</name>
<accession>A0A840ER76</accession>
<organism evidence="2 3">
    <name type="scientific">Mesonia hippocampi</name>
    <dbReference type="NCBI Taxonomy" id="1628250"/>
    <lineage>
        <taxon>Bacteria</taxon>
        <taxon>Pseudomonadati</taxon>
        <taxon>Bacteroidota</taxon>
        <taxon>Flavobacteriia</taxon>
        <taxon>Flavobacteriales</taxon>
        <taxon>Flavobacteriaceae</taxon>
        <taxon>Mesonia</taxon>
    </lineage>
</organism>
<evidence type="ECO:0000313" key="2">
    <source>
        <dbReference type="EMBL" id="MBB4119541.1"/>
    </source>
</evidence>